<reference evidence="2" key="1">
    <citation type="submission" date="2020-11" db="EMBL/GenBank/DDBJ databases">
        <authorList>
            <consortium name="DOE Joint Genome Institute"/>
            <person name="Ahrendt S."/>
            <person name="Riley R."/>
            <person name="Andreopoulos W."/>
            <person name="Labutti K."/>
            <person name="Pangilinan J."/>
            <person name="Ruiz-Duenas F.J."/>
            <person name="Barrasa J.M."/>
            <person name="Sanchez-Garcia M."/>
            <person name="Camarero S."/>
            <person name="Miyauchi S."/>
            <person name="Serrano A."/>
            <person name="Linde D."/>
            <person name="Babiker R."/>
            <person name="Drula E."/>
            <person name="Ayuso-Fernandez I."/>
            <person name="Pacheco R."/>
            <person name="Padilla G."/>
            <person name="Ferreira P."/>
            <person name="Barriuso J."/>
            <person name="Kellner H."/>
            <person name="Castanera R."/>
            <person name="Alfaro M."/>
            <person name="Ramirez L."/>
            <person name="Pisabarro A.G."/>
            <person name="Kuo A."/>
            <person name="Tritt A."/>
            <person name="Lipzen A."/>
            <person name="He G."/>
            <person name="Yan M."/>
            <person name="Ng V."/>
            <person name="Cullen D."/>
            <person name="Martin F."/>
            <person name="Rosso M.-N."/>
            <person name="Henrissat B."/>
            <person name="Hibbett D."/>
            <person name="Martinez A.T."/>
            <person name="Grigoriev I.V."/>
        </authorList>
    </citation>
    <scope>NUCLEOTIDE SEQUENCE</scope>
    <source>
        <strain evidence="2">CBS 247.69</strain>
    </source>
</reference>
<evidence type="ECO:0000313" key="2">
    <source>
        <dbReference type="EMBL" id="KAF9464739.1"/>
    </source>
</evidence>
<gene>
    <name evidence="2" type="ORF">BDZ94DRAFT_1289190</name>
</gene>
<dbReference type="AlphaFoldDB" id="A0A9P6CLB6"/>
<dbReference type="Proteomes" id="UP000807353">
    <property type="component" value="Unassembled WGS sequence"/>
</dbReference>
<dbReference type="GO" id="GO:0005634">
    <property type="term" value="C:nucleus"/>
    <property type="evidence" value="ECO:0007669"/>
    <property type="project" value="TreeGrafter"/>
</dbReference>
<evidence type="ECO:0000256" key="1">
    <source>
        <dbReference type="SAM" id="MobiDB-lite"/>
    </source>
</evidence>
<organism evidence="2 3">
    <name type="scientific">Collybia nuda</name>
    <dbReference type="NCBI Taxonomy" id="64659"/>
    <lineage>
        <taxon>Eukaryota</taxon>
        <taxon>Fungi</taxon>
        <taxon>Dikarya</taxon>
        <taxon>Basidiomycota</taxon>
        <taxon>Agaricomycotina</taxon>
        <taxon>Agaricomycetes</taxon>
        <taxon>Agaricomycetidae</taxon>
        <taxon>Agaricales</taxon>
        <taxon>Tricholomatineae</taxon>
        <taxon>Clitocybaceae</taxon>
        <taxon>Collybia</taxon>
    </lineage>
</organism>
<dbReference type="InterPro" id="IPR018800">
    <property type="entry name" value="PRCC"/>
</dbReference>
<dbReference type="PANTHER" id="PTHR13621:SF2">
    <property type="entry name" value="PROLINE-RICH PROTEIN PRCC"/>
    <property type="match status" value="1"/>
</dbReference>
<dbReference type="Pfam" id="PF10253">
    <property type="entry name" value="PRCC"/>
    <property type="match status" value="1"/>
</dbReference>
<sequence length="383" mass="41490">MVLGVEGYGSDTDNESDKEGQPVLNSELPKKPSLQPSSTTTAKVSFPPKPKRAPKKITIGPPSFSVHEGVDVDDLKDERPAKKLRLGSGSGASSLLSMLPAPKQKNPMILLPPERVLGERTGVGPTLNTFHHITVPGNDVSIPEKDKTATIPFLPSSIGKGRLNISVEDSNSVMQSRTQAPAVPPVDFFSLGNSVVSSSNPIAPTSESLPARLLPSSAPIVPTFEPPVPLQTDPYPGYYQLPSGDWAAHDPLYYARYVKKWEAEYNAHVRALEKGTEKGFEGLETATIEEVDAMKEMEKAKVEIKEREERKAVTQGAGGGPVAPKMNINASKLSGIARSRHQLSTLLKEAYENREALEEKIAQGRRNRKEAGNKYVNNTPPGF</sequence>
<proteinExistence type="predicted"/>
<dbReference type="OrthoDB" id="2555634at2759"/>
<feature type="region of interest" description="Disordered" evidence="1">
    <location>
        <begin position="361"/>
        <end position="383"/>
    </location>
</feature>
<comment type="caution">
    <text evidence="2">The sequence shown here is derived from an EMBL/GenBank/DDBJ whole genome shotgun (WGS) entry which is preliminary data.</text>
</comment>
<feature type="region of interest" description="Disordered" evidence="1">
    <location>
        <begin position="1"/>
        <end position="91"/>
    </location>
</feature>
<feature type="compositionally biased region" description="Polar residues" evidence="1">
    <location>
        <begin position="34"/>
        <end position="43"/>
    </location>
</feature>
<dbReference type="EMBL" id="MU150252">
    <property type="protein sequence ID" value="KAF9464739.1"/>
    <property type="molecule type" value="Genomic_DNA"/>
</dbReference>
<evidence type="ECO:0000313" key="3">
    <source>
        <dbReference type="Proteomes" id="UP000807353"/>
    </source>
</evidence>
<dbReference type="PANTHER" id="PTHR13621">
    <property type="entry name" value="PROLINE-RICH PROTEIN PRCC"/>
    <property type="match status" value="1"/>
</dbReference>
<feature type="region of interest" description="Disordered" evidence="1">
    <location>
        <begin position="307"/>
        <end position="326"/>
    </location>
</feature>
<name>A0A9P6CLB6_9AGAR</name>
<accession>A0A9P6CLB6</accession>
<protein>
    <submittedName>
        <fullName evidence="2">Mitotic checkpoint regulator, MAD2B-interacting-domain-containing protein</fullName>
    </submittedName>
</protein>
<keyword evidence="3" id="KW-1185">Reference proteome</keyword>